<gene>
    <name evidence="2" type="ORF">A2966_03670</name>
</gene>
<feature type="transmembrane region" description="Helical" evidence="1">
    <location>
        <begin position="7"/>
        <end position="28"/>
    </location>
</feature>
<evidence type="ECO:0008006" key="4">
    <source>
        <dbReference type="Google" id="ProtNLM"/>
    </source>
</evidence>
<reference evidence="2 3" key="1">
    <citation type="journal article" date="2016" name="Nat. Commun.">
        <title>Thousands of microbial genomes shed light on interconnected biogeochemical processes in an aquifer system.</title>
        <authorList>
            <person name="Anantharaman K."/>
            <person name="Brown C.T."/>
            <person name="Hug L.A."/>
            <person name="Sharon I."/>
            <person name="Castelle C.J."/>
            <person name="Probst A.J."/>
            <person name="Thomas B.C."/>
            <person name="Singh A."/>
            <person name="Wilkins M.J."/>
            <person name="Karaoz U."/>
            <person name="Brodie E.L."/>
            <person name="Williams K.H."/>
            <person name="Hubbard S.S."/>
            <person name="Banfield J.F."/>
        </authorList>
    </citation>
    <scope>NUCLEOTIDE SEQUENCE [LARGE SCALE GENOMIC DNA]</scope>
</reference>
<name>A0A1F7J8X5_9BACT</name>
<evidence type="ECO:0000313" key="3">
    <source>
        <dbReference type="Proteomes" id="UP000176480"/>
    </source>
</evidence>
<dbReference type="STRING" id="1802067.A2966_03670"/>
<keyword evidence="1" id="KW-0472">Membrane</keyword>
<dbReference type="Gene3D" id="3.30.700.10">
    <property type="entry name" value="Glycoprotein, Type 4 Pilin"/>
    <property type="match status" value="1"/>
</dbReference>
<dbReference type="Pfam" id="PF07963">
    <property type="entry name" value="N_methyl"/>
    <property type="match status" value="1"/>
</dbReference>
<protein>
    <recommendedName>
        <fullName evidence="4">Type II secretion system protein GspG C-terminal domain-containing protein</fullName>
    </recommendedName>
</protein>
<keyword evidence="1" id="KW-1133">Transmembrane helix</keyword>
<keyword evidence="1" id="KW-0812">Transmembrane</keyword>
<evidence type="ECO:0000256" key="1">
    <source>
        <dbReference type="SAM" id="Phobius"/>
    </source>
</evidence>
<evidence type="ECO:0000313" key="2">
    <source>
        <dbReference type="EMBL" id="OGK52063.1"/>
    </source>
</evidence>
<sequence length="162" mass="16970">MKKGFTLVELLIVIGILGALAVGLFLALDPLEQTKKAADAAKKSISTQIVRGVNAYYASYGSFPGVGGWLNTAALPNAIPTMIAAGELNANFLNTAGQYMTSNVMYMYRPATGVSVCFNPQSKAARAEPNSRNNIYGGLAGTDCSAAVGYNDPAGCAYWCAR</sequence>
<accession>A0A1F7J8X5</accession>
<dbReference type="SUPFAM" id="SSF54523">
    <property type="entry name" value="Pili subunits"/>
    <property type="match status" value="1"/>
</dbReference>
<comment type="caution">
    <text evidence="2">The sequence shown here is derived from an EMBL/GenBank/DDBJ whole genome shotgun (WGS) entry which is preliminary data.</text>
</comment>
<dbReference type="Proteomes" id="UP000176480">
    <property type="component" value="Unassembled WGS sequence"/>
</dbReference>
<dbReference type="AlphaFoldDB" id="A0A1F7J8X5"/>
<dbReference type="InterPro" id="IPR045584">
    <property type="entry name" value="Pilin-like"/>
</dbReference>
<dbReference type="PROSITE" id="PS00409">
    <property type="entry name" value="PROKAR_NTER_METHYL"/>
    <property type="match status" value="1"/>
</dbReference>
<proteinExistence type="predicted"/>
<organism evidence="2 3">
    <name type="scientific">Candidatus Roizmanbacteria bacterium RIFCSPLOWO2_01_FULL_41_22</name>
    <dbReference type="NCBI Taxonomy" id="1802067"/>
    <lineage>
        <taxon>Bacteria</taxon>
        <taxon>Candidatus Roizmaniibacteriota</taxon>
    </lineage>
</organism>
<dbReference type="NCBIfam" id="TIGR02532">
    <property type="entry name" value="IV_pilin_GFxxxE"/>
    <property type="match status" value="1"/>
</dbReference>
<dbReference type="EMBL" id="MGAR01000015">
    <property type="protein sequence ID" value="OGK52063.1"/>
    <property type="molecule type" value="Genomic_DNA"/>
</dbReference>
<dbReference type="InterPro" id="IPR012902">
    <property type="entry name" value="N_methyl_site"/>
</dbReference>